<keyword evidence="2" id="KW-0479">Metal-binding</keyword>
<dbReference type="InterPro" id="IPR027806">
    <property type="entry name" value="HARBI1_dom"/>
</dbReference>
<evidence type="ECO:0000313" key="5">
    <source>
        <dbReference type="EnsemblMetazoa" id="CJA41148.1"/>
    </source>
</evidence>
<reference evidence="5" key="2">
    <citation type="submission" date="2022-06" db="UniProtKB">
        <authorList>
            <consortium name="EnsemblMetazoa"/>
        </authorList>
    </citation>
    <scope>IDENTIFICATION</scope>
    <source>
        <strain evidence="5">DF5081</strain>
    </source>
</reference>
<protein>
    <submittedName>
        <fullName evidence="5">DDE Tnp4 domain-containing protein</fullName>
    </submittedName>
</protein>
<feature type="region of interest" description="Disordered" evidence="3">
    <location>
        <begin position="172"/>
        <end position="193"/>
    </location>
</feature>
<proteinExistence type="predicted"/>
<dbReference type="Pfam" id="PF13359">
    <property type="entry name" value="DDE_Tnp_4"/>
    <property type="match status" value="1"/>
</dbReference>
<accession>A0A8R1J0T8</accession>
<evidence type="ECO:0000259" key="4">
    <source>
        <dbReference type="Pfam" id="PF13359"/>
    </source>
</evidence>
<dbReference type="EnsemblMetazoa" id="CJA41148.1">
    <property type="protein sequence ID" value="CJA41148.1"/>
    <property type="gene ID" value="WBGene00216996"/>
</dbReference>
<evidence type="ECO:0000313" key="6">
    <source>
        <dbReference type="Proteomes" id="UP000005237"/>
    </source>
</evidence>
<feature type="compositionally biased region" description="Acidic residues" evidence="3">
    <location>
        <begin position="172"/>
        <end position="187"/>
    </location>
</feature>
<dbReference type="Proteomes" id="UP000005237">
    <property type="component" value="Unassembled WGS sequence"/>
</dbReference>
<dbReference type="AlphaFoldDB" id="A0A8R1J0T8"/>
<feature type="domain" description="DDE Tnp4" evidence="4">
    <location>
        <begin position="32"/>
        <end position="161"/>
    </location>
</feature>
<dbReference type="GO" id="GO:0046872">
    <property type="term" value="F:metal ion binding"/>
    <property type="evidence" value="ECO:0007669"/>
    <property type="project" value="UniProtKB-KW"/>
</dbReference>
<organism evidence="5 6">
    <name type="scientific">Caenorhabditis japonica</name>
    <dbReference type="NCBI Taxonomy" id="281687"/>
    <lineage>
        <taxon>Eukaryota</taxon>
        <taxon>Metazoa</taxon>
        <taxon>Ecdysozoa</taxon>
        <taxon>Nematoda</taxon>
        <taxon>Chromadorea</taxon>
        <taxon>Rhabditida</taxon>
        <taxon>Rhabditina</taxon>
        <taxon>Rhabditomorpha</taxon>
        <taxon>Rhabditoidea</taxon>
        <taxon>Rhabditidae</taxon>
        <taxon>Peloderinae</taxon>
        <taxon>Caenorhabditis</taxon>
    </lineage>
</organism>
<keyword evidence="6" id="KW-1185">Reference proteome</keyword>
<reference evidence="6" key="1">
    <citation type="submission" date="2010-08" db="EMBL/GenBank/DDBJ databases">
        <authorList>
            <consortium name="Caenorhabditis japonica Sequencing Consortium"/>
            <person name="Wilson R.K."/>
        </authorList>
    </citation>
    <scope>NUCLEOTIDE SEQUENCE [LARGE SCALE GENOMIC DNA]</scope>
    <source>
        <strain evidence="6">DF5081</strain>
    </source>
</reference>
<comment type="cofactor">
    <cofactor evidence="1">
        <name>a divalent metal cation</name>
        <dbReference type="ChEBI" id="CHEBI:60240"/>
    </cofactor>
</comment>
<name>A0A8R1J0T8_CAEJA</name>
<evidence type="ECO:0000256" key="2">
    <source>
        <dbReference type="ARBA" id="ARBA00022723"/>
    </source>
</evidence>
<evidence type="ECO:0000256" key="1">
    <source>
        <dbReference type="ARBA" id="ARBA00001968"/>
    </source>
</evidence>
<evidence type="ECO:0000256" key="3">
    <source>
        <dbReference type="SAM" id="MobiDB-lite"/>
    </source>
</evidence>
<sequence>MSDLFAGLTTSIKSTATAITRNEYVRKVAESIKGRHAINVVAVSDHRRAFLWYSRAYPGSAHDSRIFRESRLHSELSSRIKKGVLLGDSAFQAERFLLKPVLDTPADSPESRYTEALCSGRVVVEHAFGVLKRQFSALHLGLRCEPDKAGKLIAAAMCLRNAAIAMKDPEFAGENEESDDQSDDDVDTSPLAPTASAFQQLIISRFV</sequence>